<dbReference type="GO" id="GO:0004674">
    <property type="term" value="F:protein serine/threonine kinase activity"/>
    <property type="evidence" value="ECO:0007669"/>
    <property type="project" value="UniProtKB-KW"/>
</dbReference>
<feature type="region of interest" description="Disordered" evidence="10">
    <location>
        <begin position="940"/>
        <end position="959"/>
    </location>
</feature>
<sequence>MHHPSLCLTLVLHHLPSICLAVPDTLASPHPSPRPSASAETSASASRDHGAASPLHPFFACHRRRCSPRDDRALPHRVGGGWRPRLKQRRALKGAPCQPEGGGRDASACTLACKISLDSVGGPPYSCHQGLSPDTRVSAPFGSASKTPKTMALRRARKHHRAISSCSSVHTRRKSQQLRRSSYPFLRASAFLDCSVIAASLGRCRFPRRPRRREARRYTSRQQAPNTLEGSDWCGGRGGIRRCSVQKKLKTSEAIFLSSPASGQIAYSAREKALAETVCLASPGAREVGDALSVSVLLSNETSCTGMPTEAPKRDRLGCRGIRGLRLSDAVNLSEAKVSSEAGILSRPHLRQGDIQRHLDSCGPPEGPTRLSNMKGSDETSLLLGNLWPKTSVCSEERPVRCLVWAKKASRCRLWGCGGENADGEGDRTDGDLLPSFRRLSPGADAARIPGLVARDTDSFFFNADSLSRCEAQEDTGVKASLGYLKEKNAPDFPTRTRGLLREFQTALSSSDPNLSASFSPYYSDSLEPASPPFLLAFSVFVSFALSSFVSPSVWRGGDARLLFSAAAAWKPSLLCVRFVLVDMLLFSSSALAFPSENSASSSISGDPRDRAPRSGSVPLPFLLVAEAAGATLAPRVSPERNSLAENAFSTSFFATLELWTHWRTPPSWPAAPYAFACPGDTKAGSSSDQTPESGDTETRSRDATREVGEAGRDVSEAREETAKEQPGHPYAASVQSLQLPLTSDNLIALAVLSVLCGLGCVYIVQISVGFSRCCKCKVCKGEYVLQYKLGSGGYGTVWVVSRQGGALRRESSLAVLKKIQVEDITEADSYQQEARRLANLTHKYIVGYETDFIHREQAFGSVEAKIFFMIVMEFCPNGDVKEVIDRSYRSLTEKRIRHWFFQLVQAVHYLHERNVIHRDIKSQNVFLSRDGSIRLGDFGLSRATPGPRPAAMGSVGPPQPHACPFAPLSLGDLSRPRLRRGVCRERVSSASPSTRDRSMEGRKGGRLESRRGDAQGAVSVDSDEETLPSASVNGWNRRAAAEHRGRKKTRNGSQAATTLPVPLHRVSWEASPAKEEERKARERSDGRDEEARKQRGEKALTVAGCLRRGESRRRRRESGKAEGHRQHPSRVEVEPLTLKLGATEKEKTAPGKGRARGSCHAGSGEARKLARETREVSSSDRHDTAEFLLALREAVKTRGLLGGVYVQLKRWAQRLFQAFSGFLVRGFDTVCDLLFDTSGLDSSSLESPQRCLQMPLQTVPRRACEQPFPSLRLPPASASAVCRHSPSRFFSDTEGDGGNKTRERRAQLRPFCLESSLHRDTCSAAMSQAGTDCYMAPEILLDEKYGKAADLWSLGCVLLELCSGIFMWELETPLALLVLDAENARDFLHEFIDNHVPPNVIGNGTKNLLKMLLQPDPSQRPSTGFLLRLRYFRRGYRVCASPLSCSAFSGASHASGKPRSTASAETHPQAEIKDKRGEAADLAERDCEGRGRTSKNLPGTKHEESDSRPEALRTSKETSSSGVESDNLSFFSLSALGVTVSRGLARLFLRRRNLCSSPSSTGSACKSFHSGEDNSPEVDLSFVDPCSWDVVHRRKSGKALVEEGETTQDT</sequence>
<evidence type="ECO:0000256" key="1">
    <source>
        <dbReference type="ARBA" id="ARBA00012513"/>
    </source>
</evidence>
<dbReference type="Pfam" id="PF00069">
    <property type="entry name" value="Pkinase"/>
    <property type="match status" value="2"/>
</dbReference>
<dbReference type="VEuPathDB" id="ToxoDB:TGRUB_239440"/>
<dbReference type="EMBL" id="AFYV02002140">
    <property type="protein sequence ID" value="KFG59657.1"/>
    <property type="molecule type" value="Genomic_DNA"/>
</dbReference>
<feature type="domain" description="Protein kinase" evidence="12">
    <location>
        <begin position="784"/>
        <end position="1433"/>
    </location>
</feature>
<keyword evidence="6 9" id="KW-0067">ATP-binding</keyword>
<dbReference type="SMART" id="SM00220">
    <property type="entry name" value="S_TKc"/>
    <property type="match status" value="1"/>
</dbReference>
<feature type="compositionally biased region" description="Basic and acidic residues" evidence="10">
    <location>
        <begin position="1119"/>
        <end position="1134"/>
    </location>
</feature>
<evidence type="ECO:0000256" key="10">
    <source>
        <dbReference type="SAM" id="MobiDB-lite"/>
    </source>
</evidence>
<dbReference type="PROSITE" id="PS50011">
    <property type="entry name" value="PROTEIN_KINASE_DOM"/>
    <property type="match status" value="1"/>
</dbReference>
<feature type="compositionally biased region" description="Basic and acidic residues" evidence="10">
    <location>
        <begin position="1166"/>
        <end position="1179"/>
    </location>
</feature>
<keyword evidence="2" id="KW-0723">Serine/threonine-protein kinase</keyword>
<feature type="compositionally biased region" description="Basic and acidic residues" evidence="10">
    <location>
        <begin position="1073"/>
        <end position="1099"/>
    </location>
</feature>
<evidence type="ECO:0000256" key="11">
    <source>
        <dbReference type="SAM" id="SignalP"/>
    </source>
</evidence>
<feature type="compositionally biased region" description="Low complexity" evidence="10">
    <location>
        <begin position="35"/>
        <end position="45"/>
    </location>
</feature>
<keyword evidence="11" id="KW-0732">Signal</keyword>
<dbReference type="PROSITE" id="PS00107">
    <property type="entry name" value="PROTEIN_KINASE_ATP"/>
    <property type="match status" value="1"/>
</dbReference>
<evidence type="ECO:0000313" key="14">
    <source>
        <dbReference type="Proteomes" id="UP000028834"/>
    </source>
</evidence>
<dbReference type="GO" id="GO:0106310">
    <property type="term" value="F:protein serine kinase activity"/>
    <property type="evidence" value="ECO:0007669"/>
    <property type="project" value="RHEA"/>
</dbReference>
<dbReference type="InterPro" id="IPR008271">
    <property type="entry name" value="Ser/Thr_kinase_AS"/>
</dbReference>
<dbReference type="InterPro" id="IPR011009">
    <property type="entry name" value="Kinase-like_dom_sf"/>
</dbReference>
<feature type="compositionally biased region" description="Polar residues" evidence="10">
    <location>
        <begin position="684"/>
        <end position="694"/>
    </location>
</feature>
<comment type="catalytic activity">
    <reaction evidence="8">
        <text>L-seryl-[protein] + ATP = O-phospho-L-seryl-[protein] + ADP + H(+)</text>
        <dbReference type="Rhea" id="RHEA:17989"/>
        <dbReference type="Rhea" id="RHEA-COMP:9863"/>
        <dbReference type="Rhea" id="RHEA-COMP:11604"/>
        <dbReference type="ChEBI" id="CHEBI:15378"/>
        <dbReference type="ChEBI" id="CHEBI:29999"/>
        <dbReference type="ChEBI" id="CHEBI:30616"/>
        <dbReference type="ChEBI" id="CHEBI:83421"/>
        <dbReference type="ChEBI" id="CHEBI:456216"/>
        <dbReference type="EC" id="2.7.11.1"/>
    </reaction>
</comment>
<dbReference type="Gene3D" id="1.10.510.10">
    <property type="entry name" value="Transferase(Phosphotransferase) domain 1"/>
    <property type="match status" value="2"/>
</dbReference>
<keyword evidence="5 13" id="KW-0418">Kinase</keyword>
<keyword evidence="4 9" id="KW-0547">Nucleotide-binding</keyword>
<evidence type="ECO:0000256" key="9">
    <source>
        <dbReference type="PROSITE-ProRule" id="PRU10141"/>
    </source>
</evidence>
<proteinExistence type="predicted"/>
<protein>
    <recommendedName>
        <fullName evidence="1">non-specific serine/threonine protein kinase</fullName>
        <ecNumber evidence="1">2.7.11.1</ecNumber>
    </recommendedName>
</protein>
<dbReference type="GO" id="GO:0005524">
    <property type="term" value="F:ATP binding"/>
    <property type="evidence" value="ECO:0007669"/>
    <property type="project" value="UniProtKB-UniRule"/>
</dbReference>
<evidence type="ECO:0000256" key="3">
    <source>
        <dbReference type="ARBA" id="ARBA00022679"/>
    </source>
</evidence>
<dbReference type="SUPFAM" id="SSF56112">
    <property type="entry name" value="Protein kinase-like (PK-like)"/>
    <property type="match status" value="1"/>
</dbReference>
<feature type="region of interest" description="Disordered" evidence="10">
    <location>
        <begin position="1450"/>
        <end position="1525"/>
    </location>
</feature>
<feature type="region of interest" description="Disordered" evidence="10">
    <location>
        <begin position="681"/>
        <end position="730"/>
    </location>
</feature>
<feature type="binding site" evidence="9">
    <location>
        <position position="818"/>
    </location>
    <ligand>
        <name>ATP</name>
        <dbReference type="ChEBI" id="CHEBI:30616"/>
    </ligand>
</feature>
<name>A0A086LSN9_TOXGO</name>
<dbReference type="OrthoDB" id="331118at2759"/>
<keyword evidence="3 13" id="KW-0808">Transferase</keyword>
<evidence type="ECO:0000313" key="13">
    <source>
        <dbReference type="EMBL" id="KFG59657.1"/>
    </source>
</evidence>
<dbReference type="InterPro" id="IPR051131">
    <property type="entry name" value="NEK_Ser/Thr_kinase_NIMA"/>
</dbReference>
<organism evidence="13 14">
    <name type="scientific">Toxoplasma gondii RUB</name>
    <dbReference type="NCBI Taxonomy" id="935652"/>
    <lineage>
        <taxon>Eukaryota</taxon>
        <taxon>Sar</taxon>
        <taxon>Alveolata</taxon>
        <taxon>Apicomplexa</taxon>
        <taxon>Conoidasida</taxon>
        <taxon>Coccidia</taxon>
        <taxon>Eucoccidiorida</taxon>
        <taxon>Eimeriorina</taxon>
        <taxon>Sarcocystidae</taxon>
        <taxon>Toxoplasma</taxon>
    </lineage>
</organism>
<gene>
    <name evidence="13" type="ORF">TGRUB_239440</name>
</gene>
<feature type="region of interest" description="Disordered" evidence="10">
    <location>
        <begin position="211"/>
        <end position="230"/>
    </location>
</feature>
<feature type="chain" id="PRO_5001810371" description="non-specific serine/threonine protein kinase" evidence="11">
    <location>
        <begin position="22"/>
        <end position="1611"/>
    </location>
</feature>
<dbReference type="Proteomes" id="UP000028834">
    <property type="component" value="Unassembled WGS sequence"/>
</dbReference>
<accession>A0A086LSN9</accession>
<feature type="signal peptide" evidence="11">
    <location>
        <begin position="1"/>
        <end position="21"/>
    </location>
</feature>
<feature type="compositionally biased region" description="Basic and acidic residues" evidence="10">
    <location>
        <begin position="1469"/>
        <end position="1492"/>
    </location>
</feature>
<comment type="caution">
    <text evidence="13">The sequence shown here is derived from an EMBL/GenBank/DDBJ whole genome shotgun (WGS) entry which is preliminary data.</text>
</comment>
<evidence type="ECO:0000256" key="7">
    <source>
        <dbReference type="ARBA" id="ARBA00047899"/>
    </source>
</evidence>
<evidence type="ECO:0000259" key="12">
    <source>
        <dbReference type="PROSITE" id="PS50011"/>
    </source>
</evidence>
<dbReference type="InterPro" id="IPR017441">
    <property type="entry name" value="Protein_kinase_ATP_BS"/>
</dbReference>
<feature type="compositionally biased region" description="Basic and acidic residues" evidence="10">
    <location>
        <begin position="995"/>
        <end position="1014"/>
    </location>
</feature>
<dbReference type="InterPro" id="IPR000719">
    <property type="entry name" value="Prot_kinase_dom"/>
</dbReference>
<evidence type="ECO:0000256" key="6">
    <source>
        <dbReference type="ARBA" id="ARBA00022840"/>
    </source>
</evidence>
<reference evidence="13 14" key="1">
    <citation type="submission" date="2014-05" db="EMBL/GenBank/DDBJ databases">
        <authorList>
            <person name="Sibley D."/>
            <person name="Venepally P."/>
            <person name="Karamycheva S."/>
            <person name="Hadjithomas M."/>
            <person name="Khan A."/>
            <person name="Brunk B."/>
            <person name="Roos D."/>
            <person name="Caler E."/>
            <person name="Lorenzi H."/>
        </authorList>
    </citation>
    <scope>NUCLEOTIDE SEQUENCE [LARGE SCALE GENOMIC DNA]</scope>
    <source>
        <strain evidence="13 14">RUB</strain>
    </source>
</reference>
<feature type="compositionally biased region" description="Basic and acidic residues" evidence="10">
    <location>
        <begin position="1501"/>
        <end position="1517"/>
    </location>
</feature>
<feature type="region of interest" description="Disordered" evidence="10">
    <location>
        <begin position="27"/>
        <end position="51"/>
    </location>
</feature>
<evidence type="ECO:0000256" key="5">
    <source>
        <dbReference type="ARBA" id="ARBA00022777"/>
    </source>
</evidence>
<evidence type="ECO:0000256" key="2">
    <source>
        <dbReference type="ARBA" id="ARBA00022527"/>
    </source>
</evidence>
<evidence type="ECO:0000256" key="8">
    <source>
        <dbReference type="ARBA" id="ARBA00048679"/>
    </source>
</evidence>
<feature type="compositionally biased region" description="Basic and acidic residues" evidence="10">
    <location>
        <begin position="697"/>
        <end position="727"/>
    </location>
</feature>
<dbReference type="PROSITE" id="PS00108">
    <property type="entry name" value="PROTEIN_KINASE_ST"/>
    <property type="match status" value="1"/>
</dbReference>
<dbReference type="EC" id="2.7.11.1" evidence="1"/>
<comment type="catalytic activity">
    <reaction evidence="7">
        <text>L-threonyl-[protein] + ATP = O-phospho-L-threonyl-[protein] + ADP + H(+)</text>
        <dbReference type="Rhea" id="RHEA:46608"/>
        <dbReference type="Rhea" id="RHEA-COMP:11060"/>
        <dbReference type="Rhea" id="RHEA-COMP:11605"/>
        <dbReference type="ChEBI" id="CHEBI:15378"/>
        <dbReference type="ChEBI" id="CHEBI:30013"/>
        <dbReference type="ChEBI" id="CHEBI:30616"/>
        <dbReference type="ChEBI" id="CHEBI:61977"/>
        <dbReference type="ChEBI" id="CHEBI:456216"/>
        <dbReference type="EC" id="2.7.11.1"/>
    </reaction>
</comment>
<dbReference type="PANTHER" id="PTHR44899:SF8">
    <property type="entry name" value="NIMA-RELATED KINASE 11"/>
    <property type="match status" value="1"/>
</dbReference>
<dbReference type="PANTHER" id="PTHR44899">
    <property type="entry name" value="CAMK FAMILY PROTEIN KINASE"/>
    <property type="match status" value="1"/>
</dbReference>
<evidence type="ECO:0000256" key="4">
    <source>
        <dbReference type="ARBA" id="ARBA00022741"/>
    </source>
</evidence>
<feature type="region of interest" description="Disordered" evidence="10">
    <location>
        <begin position="982"/>
        <end position="1179"/>
    </location>
</feature>